<evidence type="ECO:0000313" key="1">
    <source>
        <dbReference type="EMBL" id="KAF0924796.1"/>
    </source>
</evidence>
<gene>
    <name evidence="1" type="ORF">E2562_014902</name>
</gene>
<reference evidence="1 2" key="1">
    <citation type="submission" date="2019-11" db="EMBL/GenBank/DDBJ databases">
        <title>Whole genome sequence of Oryza granulata.</title>
        <authorList>
            <person name="Li W."/>
        </authorList>
    </citation>
    <scope>NUCLEOTIDE SEQUENCE [LARGE SCALE GENOMIC DNA]</scope>
    <source>
        <strain evidence="2">cv. Menghai</strain>
        <tissue evidence="1">Leaf</tissue>
    </source>
</reference>
<proteinExistence type="predicted"/>
<evidence type="ECO:0000313" key="2">
    <source>
        <dbReference type="Proteomes" id="UP000479710"/>
    </source>
</evidence>
<accession>A0A6G1EJM4</accession>
<dbReference type="EMBL" id="SPHZ02000003">
    <property type="protein sequence ID" value="KAF0924796.1"/>
    <property type="molecule type" value="Genomic_DNA"/>
</dbReference>
<name>A0A6G1EJM4_9ORYZ</name>
<dbReference type="Proteomes" id="UP000479710">
    <property type="component" value="Unassembled WGS sequence"/>
</dbReference>
<keyword evidence="2" id="KW-1185">Reference proteome</keyword>
<sequence>MVRERWVAGKPMASEEGDGAMAARVAFFVGGRRGERRQRPAASREQLTWAHTNCSTEGRAGFGRRRWQK</sequence>
<protein>
    <submittedName>
        <fullName evidence="1">Uncharacterized protein</fullName>
    </submittedName>
</protein>
<organism evidence="1 2">
    <name type="scientific">Oryza meyeriana var. granulata</name>
    <dbReference type="NCBI Taxonomy" id="110450"/>
    <lineage>
        <taxon>Eukaryota</taxon>
        <taxon>Viridiplantae</taxon>
        <taxon>Streptophyta</taxon>
        <taxon>Embryophyta</taxon>
        <taxon>Tracheophyta</taxon>
        <taxon>Spermatophyta</taxon>
        <taxon>Magnoliopsida</taxon>
        <taxon>Liliopsida</taxon>
        <taxon>Poales</taxon>
        <taxon>Poaceae</taxon>
        <taxon>BOP clade</taxon>
        <taxon>Oryzoideae</taxon>
        <taxon>Oryzeae</taxon>
        <taxon>Oryzinae</taxon>
        <taxon>Oryza</taxon>
        <taxon>Oryza meyeriana</taxon>
    </lineage>
</organism>
<dbReference type="AlphaFoldDB" id="A0A6G1EJM4"/>
<comment type="caution">
    <text evidence="1">The sequence shown here is derived from an EMBL/GenBank/DDBJ whole genome shotgun (WGS) entry which is preliminary data.</text>
</comment>